<sequence length="217" mass="24720">MDKFKQLFGDCQNDYSVAEEPSAEWPNNSISKKAIFNFNDGYFGENKSPISKEEIELCKKLSQKASEIFGDGELGLGSEGGEPLVPFWIVAVKEDKEIPKKITEELIRDRFEGSIFPPSIITIFPLNEKTNKFRNQIEIDYEGSREELNPWEKTIQWFQDQQDFIDTAMVYIGEDSAGDEKDWPKGTQMSPTCLPRIMLGLTKNGSLTGLFSYVVYT</sequence>
<evidence type="ECO:0000313" key="2">
    <source>
        <dbReference type="WBParaSite" id="PSU_v2.g11021.t1"/>
    </source>
</evidence>
<dbReference type="AlphaFoldDB" id="A0A914XWV9"/>
<name>A0A914XWV9_9BILA</name>
<dbReference type="WBParaSite" id="PSU_v2.g11021.t1">
    <property type="protein sequence ID" value="PSU_v2.g11021.t1"/>
    <property type="gene ID" value="PSU_v2.g11021"/>
</dbReference>
<keyword evidence="1" id="KW-1185">Reference proteome</keyword>
<reference evidence="2" key="1">
    <citation type="submission" date="2022-11" db="UniProtKB">
        <authorList>
            <consortium name="WormBaseParasite"/>
        </authorList>
    </citation>
    <scope>IDENTIFICATION</scope>
</reference>
<dbReference type="Proteomes" id="UP000887577">
    <property type="component" value="Unplaced"/>
</dbReference>
<proteinExistence type="predicted"/>
<protein>
    <submittedName>
        <fullName evidence="2">DUF695 domain-containing protein</fullName>
    </submittedName>
</protein>
<organism evidence="1 2">
    <name type="scientific">Panagrolaimus superbus</name>
    <dbReference type="NCBI Taxonomy" id="310955"/>
    <lineage>
        <taxon>Eukaryota</taxon>
        <taxon>Metazoa</taxon>
        <taxon>Ecdysozoa</taxon>
        <taxon>Nematoda</taxon>
        <taxon>Chromadorea</taxon>
        <taxon>Rhabditida</taxon>
        <taxon>Tylenchina</taxon>
        <taxon>Panagrolaimomorpha</taxon>
        <taxon>Panagrolaimoidea</taxon>
        <taxon>Panagrolaimidae</taxon>
        <taxon>Panagrolaimus</taxon>
    </lineage>
</organism>
<accession>A0A914XWV9</accession>
<evidence type="ECO:0000313" key="1">
    <source>
        <dbReference type="Proteomes" id="UP000887577"/>
    </source>
</evidence>